<proteinExistence type="predicted"/>
<keyword evidence="1" id="KW-1133">Transmembrane helix</keyword>
<name>A0A0F9P5J6_9ZZZZ</name>
<gene>
    <name evidence="2" type="ORF">LCGC14_1179590</name>
</gene>
<dbReference type="AlphaFoldDB" id="A0A0F9P5J6"/>
<evidence type="ECO:0000313" key="2">
    <source>
        <dbReference type="EMBL" id="KKM96295.1"/>
    </source>
</evidence>
<reference evidence="2" key="1">
    <citation type="journal article" date="2015" name="Nature">
        <title>Complex archaea that bridge the gap between prokaryotes and eukaryotes.</title>
        <authorList>
            <person name="Spang A."/>
            <person name="Saw J.H."/>
            <person name="Jorgensen S.L."/>
            <person name="Zaremba-Niedzwiedzka K."/>
            <person name="Martijn J."/>
            <person name="Lind A.E."/>
            <person name="van Eijk R."/>
            <person name="Schleper C."/>
            <person name="Guy L."/>
            <person name="Ettema T.J."/>
        </authorList>
    </citation>
    <scope>NUCLEOTIDE SEQUENCE</scope>
</reference>
<dbReference type="EMBL" id="LAZR01005900">
    <property type="protein sequence ID" value="KKM96295.1"/>
    <property type="molecule type" value="Genomic_DNA"/>
</dbReference>
<comment type="caution">
    <text evidence="2">The sequence shown here is derived from an EMBL/GenBank/DDBJ whole genome shotgun (WGS) entry which is preliminary data.</text>
</comment>
<keyword evidence="1" id="KW-0812">Transmembrane</keyword>
<organism evidence="2">
    <name type="scientific">marine sediment metagenome</name>
    <dbReference type="NCBI Taxonomy" id="412755"/>
    <lineage>
        <taxon>unclassified sequences</taxon>
        <taxon>metagenomes</taxon>
        <taxon>ecological metagenomes</taxon>
    </lineage>
</organism>
<keyword evidence="1" id="KW-0472">Membrane</keyword>
<sequence length="130" mass="14666">MNVTKVGFRKKAVHGFAQYGHARGTRRWSDFKRTGLRVWRSAFCWSYWAVAVTFLVALTWKLLTSGDFFLIALGVVFTFALCGIALCAVAALVFAWTFWPEIEKAVQRAGKTPEAIAMKLEDAPLPERIH</sequence>
<protein>
    <submittedName>
        <fullName evidence="2">Uncharacterized protein</fullName>
    </submittedName>
</protein>
<feature type="transmembrane region" description="Helical" evidence="1">
    <location>
        <begin position="69"/>
        <end position="99"/>
    </location>
</feature>
<evidence type="ECO:0000256" key="1">
    <source>
        <dbReference type="SAM" id="Phobius"/>
    </source>
</evidence>
<feature type="transmembrane region" description="Helical" evidence="1">
    <location>
        <begin position="42"/>
        <end position="63"/>
    </location>
</feature>
<accession>A0A0F9P5J6</accession>